<dbReference type="PRINTS" id="PR00503">
    <property type="entry name" value="BROMODOMAIN"/>
</dbReference>
<evidence type="ECO:0000313" key="5">
    <source>
        <dbReference type="Proteomes" id="UP000615446"/>
    </source>
</evidence>
<sequence length="456" mass="53804">MNAATENSIITENYIGYEALVSYLNESKNNWTYKGFLNLNRDVISASLPSLTNSSLTSIKWQSFDITWYKRFCECSQRLLEPNTFVELRKKMNTEHLRYPNKLQAYWEGVIKESAEKENLVSTVTSTVTSLPKQQTQNTNAKDFSKTIKLDHSKISQPVFTKTSHSDFFKKNINFCYDILDELTNTSYAHSFFKYIEKNNKIIKYPMDLFIINSKLENEEYTRLEEFEEDIRLIFCNCYTYNDIESEIYCSGKILESDFNKKWNEKLIFHDRQTRELKRARDDDIDTDNLFKKQIQILEQNEDKLVYRQVVNDEIGDNNISLELKYISLVGLMKNQKNKFGANDLEHLDKILEKENEECLLKRVYTYWSKEHQETKQITIGEVLNNGISQLRSYMNIISKGKPVDYFSSGVFDKRIKITKSNPNKLKGFVILVIGFHRILWRPIEEVVSNYKYDKV</sequence>
<dbReference type="PROSITE" id="PS50014">
    <property type="entry name" value="BROMODOMAIN_2"/>
    <property type="match status" value="1"/>
</dbReference>
<proteinExistence type="predicted"/>
<dbReference type="PANTHER" id="PTHR45926">
    <property type="entry name" value="OSJNBA0053K19.4 PROTEIN"/>
    <property type="match status" value="1"/>
</dbReference>
<dbReference type="Gene3D" id="1.20.920.10">
    <property type="entry name" value="Bromodomain-like"/>
    <property type="match status" value="1"/>
</dbReference>
<dbReference type="AlphaFoldDB" id="A0A8H3QSL0"/>
<evidence type="ECO:0000256" key="2">
    <source>
        <dbReference type="PROSITE-ProRule" id="PRU00035"/>
    </source>
</evidence>
<dbReference type="GO" id="GO:0006325">
    <property type="term" value="P:chromatin organization"/>
    <property type="evidence" value="ECO:0007669"/>
    <property type="project" value="UniProtKB-ARBA"/>
</dbReference>
<dbReference type="SMART" id="SM00297">
    <property type="entry name" value="BROMO"/>
    <property type="match status" value="1"/>
</dbReference>
<name>A0A8H3QSL0_9GLOM</name>
<dbReference type="Proteomes" id="UP000615446">
    <property type="component" value="Unassembled WGS sequence"/>
</dbReference>
<dbReference type="OrthoDB" id="21449at2759"/>
<comment type="caution">
    <text evidence="4">The sequence shown here is derived from an EMBL/GenBank/DDBJ whole genome shotgun (WGS) entry which is preliminary data.</text>
</comment>
<reference evidence="4" key="1">
    <citation type="submission" date="2019-10" db="EMBL/GenBank/DDBJ databases">
        <title>Conservation and host-specific expression of non-tandemly repeated heterogenous ribosome RNA gene in arbuscular mycorrhizal fungi.</title>
        <authorList>
            <person name="Maeda T."/>
            <person name="Kobayashi Y."/>
            <person name="Nakagawa T."/>
            <person name="Ezawa T."/>
            <person name="Yamaguchi K."/>
            <person name="Bino T."/>
            <person name="Nishimoto Y."/>
            <person name="Shigenobu S."/>
            <person name="Kawaguchi M."/>
        </authorList>
    </citation>
    <scope>NUCLEOTIDE SEQUENCE</scope>
    <source>
        <strain evidence="4">HR1</strain>
    </source>
</reference>
<dbReference type="InterPro" id="IPR036427">
    <property type="entry name" value="Bromodomain-like_sf"/>
</dbReference>
<feature type="domain" description="Bromo" evidence="3">
    <location>
        <begin position="201"/>
        <end position="249"/>
    </location>
</feature>
<organism evidence="4 5">
    <name type="scientific">Rhizophagus clarus</name>
    <dbReference type="NCBI Taxonomy" id="94130"/>
    <lineage>
        <taxon>Eukaryota</taxon>
        <taxon>Fungi</taxon>
        <taxon>Fungi incertae sedis</taxon>
        <taxon>Mucoromycota</taxon>
        <taxon>Glomeromycotina</taxon>
        <taxon>Glomeromycetes</taxon>
        <taxon>Glomerales</taxon>
        <taxon>Glomeraceae</taxon>
        <taxon>Rhizophagus</taxon>
    </lineage>
</organism>
<dbReference type="EMBL" id="BLAL01000169">
    <property type="protein sequence ID" value="GES87589.1"/>
    <property type="molecule type" value="Genomic_DNA"/>
</dbReference>
<protein>
    <recommendedName>
        <fullName evidence="3">Bromo domain-containing protein</fullName>
    </recommendedName>
</protein>
<dbReference type="SUPFAM" id="SSF47370">
    <property type="entry name" value="Bromodomain"/>
    <property type="match status" value="1"/>
</dbReference>
<evidence type="ECO:0000259" key="3">
    <source>
        <dbReference type="PROSITE" id="PS50014"/>
    </source>
</evidence>
<dbReference type="InterPro" id="IPR001487">
    <property type="entry name" value="Bromodomain"/>
</dbReference>
<accession>A0A8H3QSL0</accession>
<dbReference type="Pfam" id="PF00439">
    <property type="entry name" value="Bromodomain"/>
    <property type="match status" value="1"/>
</dbReference>
<gene>
    <name evidence="4" type="ORF">RCL2_001458000</name>
</gene>
<evidence type="ECO:0000256" key="1">
    <source>
        <dbReference type="ARBA" id="ARBA00023117"/>
    </source>
</evidence>
<keyword evidence="1 2" id="KW-0103">Bromodomain</keyword>
<evidence type="ECO:0000313" key="4">
    <source>
        <dbReference type="EMBL" id="GES87589.1"/>
    </source>
</evidence>